<dbReference type="AlphaFoldDB" id="A0A6G1D1N2"/>
<feature type="region of interest" description="Disordered" evidence="1">
    <location>
        <begin position="55"/>
        <end position="151"/>
    </location>
</feature>
<feature type="domain" description="N-acetyltransferase" evidence="2">
    <location>
        <begin position="236"/>
        <end position="375"/>
    </location>
</feature>
<gene>
    <name evidence="3" type="ORF">E2562_012049</name>
</gene>
<evidence type="ECO:0000256" key="1">
    <source>
        <dbReference type="SAM" id="MobiDB-lite"/>
    </source>
</evidence>
<evidence type="ECO:0000313" key="4">
    <source>
        <dbReference type="Proteomes" id="UP000479710"/>
    </source>
</evidence>
<feature type="compositionally biased region" description="Polar residues" evidence="1">
    <location>
        <begin position="91"/>
        <end position="112"/>
    </location>
</feature>
<dbReference type="OrthoDB" id="1912023at2759"/>
<dbReference type="EMBL" id="SPHZ02000007">
    <property type="protein sequence ID" value="KAF0906598.1"/>
    <property type="molecule type" value="Genomic_DNA"/>
</dbReference>
<accession>A0A6G1D1N2</accession>
<dbReference type="Gene3D" id="3.40.630.30">
    <property type="match status" value="1"/>
</dbReference>
<reference evidence="3 4" key="1">
    <citation type="submission" date="2019-11" db="EMBL/GenBank/DDBJ databases">
        <title>Whole genome sequence of Oryza granulata.</title>
        <authorList>
            <person name="Li W."/>
        </authorList>
    </citation>
    <scope>NUCLEOTIDE SEQUENCE [LARGE SCALE GENOMIC DNA]</scope>
    <source>
        <strain evidence="4">cv. Menghai</strain>
        <tissue evidence="3">Leaf</tissue>
    </source>
</reference>
<dbReference type="InterPro" id="IPR000182">
    <property type="entry name" value="GNAT_dom"/>
</dbReference>
<evidence type="ECO:0000259" key="2">
    <source>
        <dbReference type="PROSITE" id="PS51186"/>
    </source>
</evidence>
<name>A0A6G1D1N2_9ORYZ</name>
<keyword evidence="4" id="KW-1185">Reference proteome</keyword>
<dbReference type="Proteomes" id="UP000479710">
    <property type="component" value="Unassembled WGS sequence"/>
</dbReference>
<dbReference type="GO" id="GO:0031415">
    <property type="term" value="C:NatA complex"/>
    <property type="evidence" value="ECO:0007669"/>
    <property type="project" value="TreeGrafter"/>
</dbReference>
<protein>
    <recommendedName>
        <fullName evidence="2">N-acetyltransferase domain-containing protein</fullName>
    </recommendedName>
</protein>
<dbReference type="PANTHER" id="PTHR42919">
    <property type="entry name" value="N-ALPHA-ACETYLTRANSFERASE"/>
    <property type="match status" value="1"/>
</dbReference>
<evidence type="ECO:0000313" key="3">
    <source>
        <dbReference type="EMBL" id="KAF0906598.1"/>
    </source>
</evidence>
<feature type="compositionally biased region" description="Basic and acidic residues" evidence="1">
    <location>
        <begin position="68"/>
        <end position="90"/>
    </location>
</feature>
<sequence length="384" mass="43220">MAAAAWTLGEWEEDTGLLRGDRVGKMLGAMFQTQGGSTGYRRRLLPKLEEVEFHTGSAVSAPHVSIGRKKDDREHERRDGRTDMWRESRSHPSSQPSEADGQFSRTVHTNDAGTDHGRPLARRTAAAPLPPAPRRTVSCRHGGGAKKHPLVARRARRDRVACLRTKVEEVGEAGDVEEDGYLVREAGWGVRRMGRVGEEMRRVALVQAEAFHVPVALFHDFFFDFFKAEVLSALIYRVRNSPPDRYACLVAEEADVAGQLSQAPYEKIVGVVDCTVQDEEDILKNLQGVDEYLYVSGIAVLPSFRRRKVGTALLKACEALALQWRHKFMALRAYKDDDGARGLYSKAGYRVVSRDPGWVTWVGRRRRVLMIKELPIHDHQLEQQ</sequence>
<dbReference type="PROSITE" id="PS51186">
    <property type="entry name" value="GNAT"/>
    <property type="match status" value="1"/>
</dbReference>
<dbReference type="InterPro" id="IPR051556">
    <property type="entry name" value="N-term/lysine_N-AcTrnsfr"/>
</dbReference>
<dbReference type="GO" id="GO:0007064">
    <property type="term" value="P:mitotic sister chromatid cohesion"/>
    <property type="evidence" value="ECO:0007669"/>
    <property type="project" value="TreeGrafter"/>
</dbReference>
<dbReference type="SUPFAM" id="SSF55729">
    <property type="entry name" value="Acyl-CoA N-acyltransferases (Nat)"/>
    <property type="match status" value="1"/>
</dbReference>
<dbReference type="PANTHER" id="PTHR42919:SF20">
    <property type="entry name" value="GCN5-RELATED N-ACETYLTRANSFERASE 10, CHLOROPLASTIC"/>
    <property type="match status" value="1"/>
</dbReference>
<comment type="caution">
    <text evidence="3">The sequence shown here is derived from an EMBL/GenBank/DDBJ whole genome shotgun (WGS) entry which is preliminary data.</text>
</comment>
<dbReference type="Pfam" id="PF00583">
    <property type="entry name" value="Acetyltransf_1"/>
    <property type="match status" value="1"/>
</dbReference>
<organism evidence="3 4">
    <name type="scientific">Oryza meyeriana var. granulata</name>
    <dbReference type="NCBI Taxonomy" id="110450"/>
    <lineage>
        <taxon>Eukaryota</taxon>
        <taxon>Viridiplantae</taxon>
        <taxon>Streptophyta</taxon>
        <taxon>Embryophyta</taxon>
        <taxon>Tracheophyta</taxon>
        <taxon>Spermatophyta</taxon>
        <taxon>Magnoliopsida</taxon>
        <taxon>Liliopsida</taxon>
        <taxon>Poales</taxon>
        <taxon>Poaceae</taxon>
        <taxon>BOP clade</taxon>
        <taxon>Oryzoideae</taxon>
        <taxon>Oryzeae</taxon>
        <taxon>Oryzinae</taxon>
        <taxon>Oryza</taxon>
        <taxon>Oryza meyeriana</taxon>
    </lineage>
</organism>
<dbReference type="FunFam" id="3.40.630.30:FF:000097">
    <property type="entry name" value="Histone acetyltransferase HPA2 and related acetyltransferases"/>
    <property type="match status" value="1"/>
</dbReference>
<dbReference type="CDD" id="cd04301">
    <property type="entry name" value="NAT_SF"/>
    <property type="match status" value="1"/>
</dbReference>
<dbReference type="InterPro" id="IPR016181">
    <property type="entry name" value="Acyl_CoA_acyltransferase"/>
</dbReference>
<dbReference type="GO" id="GO:0008080">
    <property type="term" value="F:N-acetyltransferase activity"/>
    <property type="evidence" value="ECO:0007669"/>
    <property type="project" value="TreeGrafter"/>
</dbReference>
<proteinExistence type="predicted"/>